<dbReference type="AlphaFoldDB" id="A0AAJ6QW01"/>
<evidence type="ECO:0000313" key="3">
    <source>
        <dbReference type="RefSeq" id="XP_003745805.1"/>
    </source>
</evidence>
<keyword evidence="1" id="KW-0732">Signal</keyword>
<keyword evidence="2" id="KW-1185">Reference proteome</keyword>
<proteinExistence type="predicted"/>
<accession>A0AAJ6QW01</accession>
<evidence type="ECO:0000256" key="1">
    <source>
        <dbReference type="SAM" id="SignalP"/>
    </source>
</evidence>
<dbReference type="GeneID" id="100902363"/>
<sequence>MWSHRVVCLAFAVLLAMGSAAPLDEFGVLREFDDSQERSGPLSDFLREVKRAPVFVYRGIGPSAKFFVDEGIRAVRRTGITDQKPGMGIKSADGSNREGIGKMACFFKICTFRTEML</sequence>
<dbReference type="Proteomes" id="UP000694867">
    <property type="component" value="Unplaced"/>
</dbReference>
<feature type="chain" id="PRO_5042526313" evidence="1">
    <location>
        <begin position="21"/>
        <end position="117"/>
    </location>
</feature>
<evidence type="ECO:0000313" key="2">
    <source>
        <dbReference type="Proteomes" id="UP000694867"/>
    </source>
</evidence>
<gene>
    <name evidence="3" type="primary">LOC100902363</name>
</gene>
<organism evidence="2 3">
    <name type="scientific">Galendromus occidentalis</name>
    <name type="common">western predatory mite</name>
    <dbReference type="NCBI Taxonomy" id="34638"/>
    <lineage>
        <taxon>Eukaryota</taxon>
        <taxon>Metazoa</taxon>
        <taxon>Ecdysozoa</taxon>
        <taxon>Arthropoda</taxon>
        <taxon>Chelicerata</taxon>
        <taxon>Arachnida</taxon>
        <taxon>Acari</taxon>
        <taxon>Parasitiformes</taxon>
        <taxon>Mesostigmata</taxon>
        <taxon>Gamasina</taxon>
        <taxon>Phytoseioidea</taxon>
        <taxon>Phytoseiidae</taxon>
        <taxon>Typhlodrominae</taxon>
        <taxon>Galendromus</taxon>
    </lineage>
</organism>
<reference evidence="3" key="1">
    <citation type="submission" date="2025-08" db="UniProtKB">
        <authorList>
            <consortium name="RefSeq"/>
        </authorList>
    </citation>
    <scope>IDENTIFICATION</scope>
</reference>
<name>A0AAJ6QW01_9ACAR</name>
<protein>
    <submittedName>
        <fullName evidence="3">Uncharacterized protein LOC100902363</fullName>
    </submittedName>
</protein>
<dbReference type="KEGG" id="goe:100902363"/>
<dbReference type="RefSeq" id="XP_003745805.1">
    <property type="nucleotide sequence ID" value="XM_003745757.1"/>
</dbReference>
<feature type="signal peptide" evidence="1">
    <location>
        <begin position="1"/>
        <end position="20"/>
    </location>
</feature>